<evidence type="ECO:0000313" key="3">
    <source>
        <dbReference type="Proteomes" id="UP000515312"/>
    </source>
</evidence>
<dbReference type="Pfam" id="PF04607">
    <property type="entry name" value="RelA_SpoT"/>
    <property type="match status" value="1"/>
</dbReference>
<dbReference type="SMART" id="SM00954">
    <property type="entry name" value="RelA_SpoT"/>
    <property type="match status" value="1"/>
</dbReference>
<dbReference type="GO" id="GO:0015969">
    <property type="term" value="P:guanosine tetraphosphate metabolic process"/>
    <property type="evidence" value="ECO:0007669"/>
    <property type="project" value="InterPro"/>
</dbReference>
<dbReference type="InterPro" id="IPR052366">
    <property type="entry name" value="GTP_Pyrophosphokinase"/>
</dbReference>
<dbReference type="PANTHER" id="PTHR47837:SF1">
    <property type="entry name" value="GTP PYROPHOSPHOKINASE YJBM"/>
    <property type="match status" value="1"/>
</dbReference>
<dbReference type="RefSeq" id="WP_186746403.1">
    <property type="nucleotide sequence ID" value="NZ_CP060394.1"/>
</dbReference>
<dbReference type="InterPro" id="IPR007685">
    <property type="entry name" value="RelA_SpoT"/>
</dbReference>
<dbReference type="PANTHER" id="PTHR47837">
    <property type="entry name" value="GTP PYROPHOSPHOKINASE YJBM"/>
    <property type="match status" value="1"/>
</dbReference>
<dbReference type="EMBL" id="CP060394">
    <property type="protein sequence ID" value="QNI34323.1"/>
    <property type="molecule type" value="Genomic_DNA"/>
</dbReference>
<evidence type="ECO:0000259" key="1">
    <source>
        <dbReference type="SMART" id="SM00954"/>
    </source>
</evidence>
<dbReference type="AlphaFoldDB" id="A0A7G8BP53"/>
<dbReference type="InterPro" id="IPR043519">
    <property type="entry name" value="NT_sf"/>
</dbReference>
<protein>
    <submittedName>
        <fullName evidence="2">RelA/SpoT domain-containing protein</fullName>
    </submittedName>
</protein>
<dbReference type="Gene3D" id="3.30.460.10">
    <property type="entry name" value="Beta Polymerase, domain 2"/>
    <property type="match status" value="1"/>
</dbReference>
<reference evidence="2 3" key="1">
    <citation type="submission" date="2020-08" db="EMBL/GenBank/DDBJ databases">
        <title>Edaphobacter telluris sp. nov. and Acidobacterium dinghuensis sp. nov., two acidobacteria isolated from forest soil.</title>
        <authorList>
            <person name="Fu J."/>
            <person name="Qiu L."/>
        </authorList>
    </citation>
    <scope>NUCLEOTIDE SEQUENCE [LARGE SCALE GENOMIC DNA]</scope>
    <source>
        <strain evidence="2">4Y35</strain>
    </source>
</reference>
<keyword evidence="3" id="KW-1185">Reference proteome</keyword>
<proteinExistence type="predicted"/>
<feature type="domain" description="RelA/SpoT" evidence="1">
    <location>
        <begin position="94"/>
        <end position="221"/>
    </location>
</feature>
<dbReference type="CDD" id="cd05399">
    <property type="entry name" value="NT_Rel-Spo_like"/>
    <property type="match status" value="1"/>
</dbReference>
<evidence type="ECO:0000313" key="2">
    <source>
        <dbReference type="EMBL" id="QNI34323.1"/>
    </source>
</evidence>
<name>A0A7G8BP53_9BACT</name>
<dbReference type="SUPFAM" id="SSF81301">
    <property type="entry name" value="Nucleotidyltransferase"/>
    <property type="match status" value="1"/>
</dbReference>
<sequence length="378" mass="42897">MTPIISSAEVLGPYIMERRYTNAAFNRAGDFIASRGDEWLQLIKTDFQSWNARFSKEFGIMAEWRNLHAMPLKAVSALLSSEATNIDGAPIVVERLKRYLSIRSKLQRFPVTNLTTIQDIAGCRAVVQDVRHAYELRDRIVQRFGSRSDGPQIVPKWCRDYIAEPKPDGYRSIHEVAKFYSLDPSVSHCNDLRVEIQIRSRMQHAWAMAVETASAVTNQALKSGDGEALWKRFFFLVAEIMAFNEGTQNVFANKEEHFNARREASGLATQLRVVNLLSGMQHVLESYSTFEGKGGNDLYLLELHAQNREIGYMGYGKEDFKKASEEYAEKEQANRNNEDIHIVLVTAESLSDLKSAYPSFFLNSVGFIDLINEQVFGS</sequence>
<dbReference type="KEGG" id="adin:H7849_10755"/>
<dbReference type="Proteomes" id="UP000515312">
    <property type="component" value="Chromosome"/>
</dbReference>
<accession>A0A7G8BP53</accession>
<organism evidence="2 3">
    <name type="scientific">Alloacidobacterium dinghuense</name>
    <dbReference type="NCBI Taxonomy" id="2763107"/>
    <lineage>
        <taxon>Bacteria</taxon>
        <taxon>Pseudomonadati</taxon>
        <taxon>Acidobacteriota</taxon>
        <taxon>Terriglobia</taxon>
        <taxon>Terriglobales</taxon>
        <taxon>Acidobacteriaceae</taxon>
        <taxon>Alloacidobacterium</taxon>
    </lineage>
</organism>
<gene>
    <name evidence="2" type="ORF">H7849_10755</name>
</gene>